<dbReference type="EMBL" id="BAAALG010000006">
    <property type="protein sequence ID" value="GAA1098615.1"/>
    <property type="molecule type" value="Genomic_DNA"/>
</dbReference>
<dbReference type="Gene3D" id="2.60.40.2700">
    <property type="match status" value="1"/>
</dbReference>
<proteinExistence type="predicted"/>
<evidence type="ECO:0000259" key="3">
    <source>
        <dbReference type="Pfam" id="PF11350"/>
    </source>
</evidence>
<dbReference type="Proteomes" id="UP001501581">
    <property type="component" value="Unassembled WGS sequence"/>
</dbReference>
<organism evidence="4 5">
    <name type="scientific">Nocardioides dubius</name>
    <dbReference type="NCBI Taxonomy" id="317019"/>
    <lineage>
        <taxon>Bacteria</taxon>
        <taxon>Bacillati</taxon>
        <taxon>Actinomycetota</taxon>
        <taxon>Actinomycetes</taxon>
        <taxon>Propionibacteriales</taxon>
        <taxon>Nocardioidaceae</taxon>
        <taxon>Nocardioides</taxon>
    </lineage>
</organism>
<keyword evidence="2" id="KW-0732">Signal</keyword>
<reference evidence="5" key="1">
    <citation type="journal article" date="2019" name="Int. J. Syst. Evol. Microbiol.">
        <title>The Global Catalogue of Microorganisms (GCM) 10K type strain sequencing project: providing services to taxonomists for standard genome sequencing and annotation.</title>
        <authorList>
            <consortium name="The Broad Institute Genomics Platform"/>
            <consortium name="The Broad Institute Genome Sequencing Center for Infectious Disease"/>
            <person name="Wu L."/>
            <person name="Ma J."/>
        </authorList>
    </citation>
    <scope>NUCLEOTIDE SEQUENCE [LARGE SCALE GENOMIC DNA]</scope>
    <source>
        <strain evidence="5">JCM 13008</strain>
    </source>
</reference>
<dbReference type="Pfam" id="PF11350">
    <property type="entry name" value="DUF3152"/>
    <property type="match status" value="1"/>
</dbReference>
<gene>
    <name evidence="4" type="ORF">GCM10009668_15070</name>
</gene>
<evidence type="ECO:0000256" key="1">
    <source>
        <dbReference type="SAM" id="MobiDB-lite"/>
    </source>
</evidence>
<feature type="signal peptide" evidence="2">
    <location>
        <begin position="1"/>
        <end position="24"/>
    </location>
</feature>
<dbReference type="RefSeq" id="WP_343992949.1">
    <property type="nucleotide sequence ID" value="NZ_BAAALG010000006.1"/>
</dbReference>
<sequence length="308" mass="33261">MNRLAGFAVAVLVVLLGTAPLAVAAAPGALPAPPSAMGGPQPAADAAVNDAADDSADDAEPLVALSRPRIAGTPRYGRVLRAVAPRWSQTPAKVARAWLRDGAVIKGASGTRLRLRPRDIGHRIQVRYTARDAAGAEHVVRSAGRRALHRVPVRRVVRYSVQTRGRIVADLATFKRLARETFADPRGWRGAGVEFRQVRSGGSMTLVLAEASQVPRFSPACSAQWSCRVGRYVVINQTRWRHASPAWRAGGGTLRNYRHMVVNHESGHFLGKGHRSCPRRGALAPVMQQQSKGLGGCRFNPWPTPAER</sequence>
<feature type="domain" description="DUF3152" evidence="3">
    <location>
        <begin position="172"/>
        <end position="293"/>
    </location>
</feature>
<feature type="chain" id="PRO_5047437785" description="DUF3152 domain-containing protein" evidence="2">
    <location>
        <begin position="25"/>
        <end position="308"/>
    </location>
</feature>
<accession>A0ABP4E909</accession>
<protein>
    <recommendedName>
        <fullName evidence="3">DUF3152 domain-containing protein</fullName>
    </recommendedName>
</protein>
<evidence type="ECO:0000256" key="2">
    <source>
        <dbReference type="SAM" id="SignalP"/>
    </source>
</evidence>
<dbReference type="InterPro" id="IPR022603">
    <property type="entry name" value="DUF3152"/>
</dbReference>
<dbReference type="SUPFAM" id="SSF55486">
    <property type="entry name" value="Metalloproteases ('zincins'), catalytic domain"/>
    <property type="match status" value="1"/>
</dbReference>
<comment type="caution">
    <text evidence="4">The sequence shown here is derived from an EMBL/GenBank/DDBJ whole genome shotgun (WGS) entry which is preliminary data.</text>
</comment>
<evidence type="ECO:0000313" key="5">
    <source>
        <dbReference type="Proteomes" id="UP001501581"/>
    </source>
</evidence>
<feature type="compositionally biased region" description="Low complexity" evidence="1">
    <location>
        <begin position="33"/>
        <end position="50"/>
    </location>
</feature>
<keyword evidence="5" id="KW-1185">Reference proteome</keyword>
<evidence type="ECO:0000313" key="4">
    <source>
        <dbReference type="EMBL" id="GAA1098615.1"/>
    </source>
</evidence>
<name>A0ABP4E909_9ACTN</name>
<feature type="region of interest" description="Disordered" evidence="1">
    <location>
        <begin position="33"/>
        <end position="52"/>
    </location>
</feature>